<gene>
    <name evidence="15" type="ORF">A2Y75_04310</name>
</gene>
<keyword evidence="9 13" id="KW-0694">RNA-binding</keyword>
<dbReference type="InterPro" id="IPR023267">
    <property type="entry name" value="RCMT"/>
</dbReference>
<evidence type="ECO:0000256" key="7">
    <source>
        <dbReference type="ARBA" id="ARBA00022679"/>
    </source>
</evidence>
<evidence type="ECO:0000256" key="10">
    <source>
        <dbReference type="ARBA" id="ARBA00030399"/>
    </source>
</evidence>
<dbReference type="InterPro" id="IPR049560">
    <property type="entry name" value="MeTrfase_RsmB-F_NOP2_cat"/>
</dbReference>
<dbReference type="AlphaFoldDB" id="A0A1F2WGJ6"/>
<dbReference type="InterPro" id="IPR001678">
    <property type="entry name" value="MeTrfase_RsmB-F_NOP2_dom"/>
</dbReference>
<reference evidence="15 16" key="1">
    <citation type="journal article" date="2016" name="Nat. Commun.">
        <title>Thousands of microbial genomes shed light on interconnected biogeochemical processes in an aquifer system.</title>
        <authorList>
            <person name="Anantharaman K."/>
            <person name="Brown C.T."/>
            <person name="Hug L.A."/>
            <person name="Sharon I."/>
            <person name="Castelle C.J."/>
            <person name="Probst A.J."/>
            <person name="Thomas B.C."/>
            <person name="Singh A."/>
            <person name="Wilkins M.J."/>
            <person name="Karaoz U."/>
            <person name="Brodie E.L."/>
            <person name="Williams K.H."/>
            <person name="Hubbard S.S."/>
            <person name="Banfield J.F."/>
        </authorList>
    </citation>
    <scope>NUCLEOTIDE SEQUENCE [LARGE SCALE GENOMIC DNA]</scope>
</reference>
<dbReference type="Gene3D" id="3.40.50.150">
    <property type="entry name" value="Vaccinia Virus protein VP39"/>
    <property type="match status" value="1"/>
</dbReference>
<dbReference type="Pfam" id="PF01189">
    <property type="entry name" value="Methyltr_RsmB-F"/>
    <property type="match status" value="1"/>
</dbReference>
<dbReference type="PRINTS" id="PR02008">
    <property type="entry name" value="RCMTFAMILY"/>
</dbReference>
<dbReference type="NCBIfam" id="NF011494">
    <property type="entry name" value="PRK14902.1"/>
    <property type="match status" value="1"/>
</dbReference>
<dbReference type="InterPro" id="IPR004573">
    <property type="entry name" value="rRNA_ssu_MeTfrase_B"/>
</dbReference>
<comment type="subcellular location">
    <subcellularLocation>
        <location evidence="2">Cytoplasm</location>
    </subcellularLocation>
</comment>
<evidence type="ECO:0000256" key="2">
    <source>
        <dbReference type="ARBA" id="ARBA00004496"/>
    </source>
</evidence>
<keyword evidence="7 13" id="KW-0808">Transferase</keyword>
<dbReference type="PANTHER" id="PTHR22807">
    <property type="entry name" value="NOP2 YEAST -RELATED NOL1/NOP2/FMU SUN DOMAIN-CONTAINING"/>
    <property type="match status" value="1"/>
</dbReference>
<accession>A0A1F2WGJ6</accession>
<dbReference type="GO" id="GO:0005737">
    <property type="term" value="C:cytoplasm"/>
    <property type="evidence" value="ECO:0007669"/>
    <property type="project" value="UniProtKB-SubCell"/>
</dbReference>
<keyword evidence="5" id="KW-0698">rRNA processing</keyword>
<keyword evidence="6 13" id="KW-0489">Methyltransferase</keyword>
<dbReference type="Gene3D" id="1.10.940.10">
    <property type="entry name" value="NusB-like"/>
    <property type="match status" value="1"/>
</dbReference>
<dbReference type="GO" id="GO:0008649">
    <property type="term" value="F:rRNA methyltransferase activity"/>
    <property type="evidence" value="ECO:0007669"/>
    <property type="project" value="InterPro"/>
</dbReference>
<sequence length="445" mass="49566">MPVAREIAYDLTRRVNSSGAYLGLLLQYTLREQDLSGRDRALIAELAYGIQRHRNKLDYIIEHFSSRPLSDIEEEILDALRLGIYQISEMRIPAHASVNETVDLAKKKIHQGASSFVNAVLRNAAKNLDDLQWPSREDLPYYLVILFSHPRWLVDYILQMFDAQTAEALCAADNRFPGISLRVNTQRTGREDLMSRILTGGGRAEPSRYFEEGLVKAGMPRRLLLDLLEEGLCVVQDESSMLVSHIVDPQNGSLIVDTCAAPGGKASHLAILGGEGCRVIAVDKNTRRLDALRNTVARLGLGNIDIVEGDATRLGDYLAQAPDAMLIDAPCSGLGTLRRRPELKWRRTREDLSRLAATQLAILEGCAEVVRPGGVIVYSVCTYSREETSDVIENFLVNHPDYALDDVAPHLPPNMNHVTNSFGCVQLMPHLNDMEGMFVARMIRH</sequence>
<evidence type="ECO:0000256" key="9">
    <source>
        <dbReference type="ARBA" id="ARBA00022884"/>
    </source>
</evidence>
<dbReference type="Gene3D" id="3.30.70.1170">
    <property type="entry name" value="Sun protein, domain 3"/>
    <property type="match status" value="1"/>
</dbReference>
<evidence type="ECO:0000256" key="3">
    <source>
        <dbReference type="ARBA" id="ARBA00012140"/>
    </source>
</evidence>
<evidence type="ECO:0000256" key="5">
    <source>
        <dbReference type="ARBA" id="ARBA00022552"/>
    </source>
</evidence>
<dbReference type="Pfam" id="PF22458">
    <property type="entry name" value="RsmF-B_ferredox"/>
    <property type="match status" value="1"/>
</dbReference>
<evidence type="ECO:0000256" key="13">
    <source>
        <dbReference type="PROSITE-ProRule" id="PRU01023"/>
    </source>
</evidence>
<comment type="caution">
    <text evidence="15">The sequence shown here is derived from an EMBL/GenBank/DDBJ whole genome shotgun (WGS) entry which is preliminary data.</text>
</comment>
<dbReference type="PROSITE" id="PS51686">
    <property type="entry name" value="SAM_MT_RSMB_NOP"/>
    <property type="match status" value="1"/>
</dbReference>
<feature type="binding site" evidence="13">
    <location>
        <position position="310"/>
    </location>
    <ligand>
        <name>S-adenosyl-L-methionine</name>
        <dbReference type="ChEBI" id="CHEBI:59789"/>
    </ligand>
</feature>
<dbReference type="InterPro" id="IPR054728">
    <property type="entry name" value="RsmB-like_ferredoxin"/>
</dbReference>
<dbReference type="Proteomes" id="UP000177876">
    <property type="component" value="Unassembled WGS sequence"/>
</dbReference>
<name>A0A1F2WGJ6_9ACTN</name>
<dbReference type="Pfam" id="PF01029">
    <property type="entry name" value="NusB"/>
    <property type="match status" value="1"/>
</dbReference>
<dbReference type="GO" id="GO:0006355">
    <property type="term" value="P:regulation of DNA-templated transcription"/>
    <property type="evidence" value="ECO:0007669"/>
    <property type="project" value="InterPro"/>
</dbReference>
<dbReference type="CDD" id="cd02440">
    <property type="entry name" value="AdoMet_MTases"/>
    <property type="match status" value="1"/>
</dbReference>
<comment type="function">
    <text evidence="1">Specifically methylates the cytosine at position 967 (m5C967) of 16S rRNA.</text>
</comment>
<feature type="domain" description="SAM-dependent MTase RsmB/NOP-type" evidence="14">
    <location>
        <begin position="169"/>
        <end position="445"/>
    </location>
</feature>
<protein>
    <recommendedName>
        <fullName evidence="3">16S rRNA (cytosine(967)-C(5))-methyltransferase</fullName>
        <ecNumber evidence="3">2.1.1.176</ecNumber>
    </recommendedName>
    <alternativeName>
        <fullName evidence="10">16S rRNA m5C967 methyltransferase</fullName>
    </alternativeName>
    <alternativeName>
        <fullName evidence="11">rRNA (cytosine-C(5)-)-methyltransferase RsmB</fullName>
    </alternativeName>
</protein>
<comment type="similarity">
    <text evidence="13">Belongs to the class I-like SAM-binding methyltransferase superfamily. RsmB/NOP family.</text>
</comment>
<feature type="binding site" evidence="13">
    <location>
        <begin position="259"/>
        <end position="265"/>
    </location>
    <ligand>
        <name>S-adenosyl-L-methionine</name>
        <dbReference type="ChEBI" id="CHEBI:59789"/>
    </ligand>
</feature>
<dbReference type="EC" id="2.1.1.176" evidence="3"/>
<dbReference type="NCBIfam" id="TIGR00563">
    <property type="entry name" value="rsmB"/>
    <property type="match status" value="1"/>
</dbReference>
<evidence type="ECO:0000256" key="6">
    <source>
        <dbReference type="ARBA" id="ARBA00022603"/>
    </source>
</evidence>
<dbReference type="EMBL" id="MELK01000050">
    <property type="protein sequence ID" value="OFW55950.1"/>
    <property type="molecule type" value="Genomic_DNA"/>
</dbReference>
<dbReference type="STRING" id="1797197.A2Y75_04310"/>
<evidence type="ECO:0000256" key="8">
    <source>
        <dbReference type="ARBA" id="ARBA00022691"/>
    </source>
</evidence>
<dbReference type="SUPFAM" id="SSF48013">
    <property type="entry name" value="NusB-like"/>
    <property type="match status" value="1"/>
</dbReference>
<feature type="active site" description="Nucleophile" evidence="13">
    <location>
        <position position="381"/>
    </location>
</feature>
<evidence type="ECO:0000313" key="15">
    <source>
        <dbReference type="EMBL" id="OFW55950.1"/>
    </source>
</evidence>
<feature type="binding site" evidence="13">
    <location>
        <position position="283"/>
    </location>
    <ligand>
        <name>S-adenosyl-L-methionine</name>
        <dbReference type="ChEBI" id="CHEBI:59789"/>
    </ligand>
</feature>
<dbReference type="GO" id="GO:0003723">
    <property type="term" value="F:RNA binding"/>
    <property type="evidence" value="ECO:0007669"/>
    <property type="project" value="UniProtKB-UniRule"/>
</dbReference>
<evidence type="ECO:0000256" key="12">
    <source>
        <dbReference type="ARBA" id="ARBA00047283"/>
    </source>
</evidence>
<evidence type="ECO:0000256" key="1">
    <source>
        <dbReference type="ARBA" id="ARBA00002724"/>
    </source>
</evidence>
<comment type="catalytic activity">
    <reaction evidence="12">
        <text>cytidine(967) in 16S rRNA + S-adenosyl-L-methionine = 5-methylcytidine(967) in 16S rRNA + S-adenosyl-L-homocysteine + H(+)</text>
        <dbReference type="Rhea" id="RHEA:42748"/>
        <dbReference type="Rhea" id="RHEA-COMP:10219"/>
        <dbReference type="Rhea" id="RHEA-COMP:10220"/>
        <dbReference type="ChEBI" id="CHEBI:15378"/>
        <dbReference type="ChEBI" id="CHEBI:57856"/>
        <dbReference type="ChEBI" id="CHEBI:59789"/>
        <dbReference type="ChEBI" id="CHEBI:74483"/>
        <dbReference type="ChEBI" id="CHEBI:82748"/>
        <dbReference type="EC" id="2.1.1.176"/>
    </reaction>
</comment>
<feature type="binding site" evidence="13">
    <location>
        <position position="328"/>
    </location>
    <ligand>
        <name>S-adenosyl-L-methionine</name>
        <dbReference type="ChEBI" id="CHEBI:59789"/>
    </ligand>
</feature>
<dbReference type="InterPro" id="IPR035926">
    <property type="entry name" value="NusB-like_sf"/>
</dbReference>
<evidence type="ECO:0000256" key="4">
    <source>
        <dbReference type="ARBA" id="ARBA00022490"/>
    </source>
</evidence>
<keyword evidence="4" id="KW-0963">Cytoplasm</keyword>
<evidence type="ECO:0000259" key="14">
    <source>
        <dbReference type="PROSITE" id="PS51686"/>
    </source>
</evidence>
<dbReference type="InterPro" id="IPR029063">
    <property type="entry name" value="SAM-dependent_MTases_sf"/>
</dbReference>
<dbReference type="PANTHER" id="PTHR22807:SF53">
    <property type="entry name" value="RIBOSOMAL RNA SMALL SUBUNIT METHYLTRANSFERASE B-RELATED"/>
    <property type="match status" value="1"/>
</dbReference>
<keyword evidence="8 13" id="KW-0949">S-adenosyl-L-methionine</keyword>
<evidence type="ECO:0000313" key="16">
    <source>
        <dbReference type="Proteomes" id="UP000177876"/>
    </source>
</evidence>
<organism evidence="15 16">
    <name type="scientific">Candidatus Solincola sediminis</name>
    <dbReference type="NCBI Taxonomy" id="1797199"/>
    <lineage>
        <taxon>Bacteria</taxon>
        <taxon>Bacillati</taxon>
        <taxon>Actinomycetota</taxon>
        <taxon>Candidatus Geothermincolia</taxon>
        <taxon>Candidatus Geothermincolales</taxon>
        <taxon>Candidatus Geothermincolaceae</taxon>
        <taxon>Candidatus Solincola</taxon>
    </lineage>
</organism>
<dbReference type="InterPro" id="IPR006027">
    <property type="entry name" value="NusB_RsmB_TIM44"/>
</dbReference>
<proteinExistence type="inferred from homology"/>
<evidence type="ECO:0000256" key="11">
    <source>
        <dbReference type="ARBA" id="ARBA00031088"/>
    </source>
</evidence>
<dbReference type="SUPFAM" id="SSF53335">
    <property type="entry name" value="S-adenosyl-L-methionine-dependent methyltransferases"/>
    <property type="match status" value="1"/>
</dbReference>